<name>A0A433DK26_9FUNG</name>
<accession>A0A433DK26</accession>
<dbReference type="GO" id="GO:0000724">
    <property type="term" value="P:double-strand break repair via homologous recombination"/>
    <property type="evidence" value="ECO:0007669"/>
    <property type="project" value="TreeGrafter"/>
</dbReference>
<dbReference type="OrthoDB" id="295715at2759"/>
<dbReference type="GO" id="GO:0044818">
    <property type="term" value="P:mitotic G2/M transition checkpoint"/>
    <property type="evidence" value="ECO:0007669"/>
    <property type="project" value="TreeGrafter"/>
</dbReference>
<dbReference type="SUPFAM" id="SSF50249">
    <property type="entry name" value="Nucleic acid-binding proteins"/>
    <property type="match status" value="1"/>
</dbReference>
<evidence type="ECO:0000313" key="3">
    <source>
        <dbReference type="Proteomes" id="UP000268093"/>
    </source>
</evidence>
<dbReference type="AlphaFoldDB" id="A0A433DK26"/>
<dbReference type="GO" id="GO:0070876">
    <property type="term" value="C:SOSS complex"/>
    <property type="evidence" value="ECO:0007669"/>
    <property type="project" value="TreeGrafter"/>
</dbReference>
<dbReference type="GO" id="GO:0010212">
    <property type="term" value="P:response to ionizing radiation"/>
    <property type="evidence" value="ECO:0007669"/>
    <property type="project" value="TreeGrafter"/>
</dbReference>
<dbReference type="Proteomes" id="UP000268093">
    <property type="component" value="Unassembled WGS sequence"/>
</dbReference>
<feature type="non-terminal residue" evidence="2">
    <location>
        <position position="116"/>
    </location>
</feature>
<keyword evidence="1" id="KW-0238">DNA-binding</keyword>
<dbReference type="InterPro" id="IPR012340">
    <property type="entry name" value="NA-bd_OB-fold"/>
</dbReference>
<gene>
    <name evidence="2" type="ORF">BC936DRAFT_149769</name>
</gene>
<dbReference type="EMBL" id="RBNI01000933">
    <property type="protein sequence ID" value="RUP51131.1"/>
    <property type="molecule type" value="Genomic_DNA"/>
</dbReference>
<evidence type="ECO:0000256" key="1">
    <source>
        <dbReference type="ARBA" id="ARBA00023125"/>
    </source>
</evidence>
<dbReference type="Gene3D" id="2.40.50.140">
    <property type="entry name" value="Nucleic acid-binding proteins"/>
    <property type="match status" value="1"/>
</dbReference>
<dbReference type="PANTHER" id="PTHR13356">
    <property type="entry name" value="OB FOLD NUCLEIC ACID BINDING PROTEIN-RELATED"/>
    <property type="match status" value="1"/>
</dbReference>
<dbReference type="PANTHER" id="PTHR13356:SF0">
    <property type="entry name" value="SOSS COMPLEX SUBUNIT B HOMOLOG"/>
    <property type="match status" value="1"/>
</dbReference>
<dbReference type="GO" id="GO:0003677">
    <property type="term" value="F:DNA binding"/>
    <property type="evidence" value="ECO:0007669"/>
    <property type="project" value="UniProtKB-KW"/>
</dbReference>
<dbReference type="InterPro" id="IPR051231">
    <property type="entry name" value="SOSS-B"/>
</dbReference>
<evidence type="ECO:0000313" key="2">
    <source>
        <dbReference type="EMBL" id="RUP51131.1"/>
    </source>
</evidence>
<sequence length="116" mass="13177">MAGLSILPIKEMKPMMRGFNCECIILYKDPNPTVTRNQDTIWKFTVADNTAAVTMLLWTEEGAYLRTGDIVRITNGRSSTRCWGSETNGSRGSRFRWSRIQGCRRGTGLSMAHRWS</sequence>
<evidence type="ECO:0008006" key="4">
    <source>
        <dbReference type="Google" id="ProtNLM"/>
    </source>
</evidence>
<proteinExistence type="predicted"/>
<comment type="caution">
    <text evidence="2">The sequence shown here is derived from an EMBL/GenBank/DDBJ whole genome shotgun (WGS) entry which is preliminary data.</text>
</comment>
<protein>
    <recommendedName>
        <fullName evidence="4">OB domain-containing protein</fullName>
    </recommendedName>
</protein>
<reference evidence="2 3" key="1">
    <citation type="journal article" date="2018" name="New Phytol.">
        <title>Phylogenomics of Endogonaceae and evolution of mycorrhizas within Mucoromycota.</title>
        <authorList>
            <person name="Chang Y."/>
            <person name="Desiro A."/>
            <person name="Na H."/>
            <person name="Sandor L."/>
            <person name="Lipzen A."/>
            <person name="Clum A."/>
            <person name="Barry K."/>
            <person name="Grigoriev I.V."/>
            <person name="Martin F.M."/>
            <person name="Stajich J.E."/>
            <person name="Smith M.E."/>
            <person name="Bonito G."/>
            <person name="Spatafora J.W."/>
        </authorList>
    </citation>
    <scope>NUCLEOTIDE SEQUENCE [LARGE SCALE GENOMIC DNA]</scope>
    <source>
        <strain evidence="2 3">GMNB39</strain>
    </source>
</reference>
<organism evidence="2 3">
    <name type="scientific">Jimgerdemannia flammicorona</name>
    <dbReference type="NCBI Taxonomy" id="994334"/>
    <lineage>
        <taxon>Eukaryota</taxon>
        <taxon>Fungi</taxon>
        <taxon>Fungi incertae sedis</taxon>
        <taxon>Mucoromycota</taxon>
        <taxon>Mucoromycotina</taxon>
        <taxon>Endogonomycetes</taxon>
        <taxon>Endogonales</taxon>
        <taxon>Endogonaceae</taxon>
        <taxon>Jimgerdemannia</taxon>
    </lineage>
</organism>
<keyword evidence="3" id="KW-1185">Reference proteome</keyword>